<evidence type="ECO:0000259" key="3">
    <source>
        <dbReference type="Pfam" id="PF22622"/>
    </source>
</evidence>
<dbReference type="Pfam" id="PF01575">
    <property type="entry name" value="MaoC_dehydratas"/>
    <property type="match status" value="1"/>
</dbReference>
<feature type="domain" description="MaoC-like" evidence="2">
    <location>
        <begin position="165"/>
        <end position="248"/>
    </location>
</feature>
<protein>
    <submittedName>
        <fullName evidence="4">Dehydrogenase</fullName>
    </submittedName>
</protein>
<proteinExistence type="inferred from homology"/>
<dbReference type="Pfam" id="PF22622">
    <property type="entry name" value="MFE-2_hydrat-2_N"/>
    <property type="match status" value="1"/>
</dbReference>
<dbReference type="PANTHER" id="PTHR13078">
    <property type="entry name" value="PEROXISOMAL MULTIFUNCTIONAL ENZYME TYPE 2-RELATED"/>
    <property type="match status" value="1"/>
</dbReference>
<dbReference type="EMBL" id="AJYC02000140">
    <property type="protein sequence ID" value="EKT77730.1"/>
    <property type="molecule type" value="Genomic_DNA"/>
</dbReference>
<name>K8XKY1_RHOOP</name>
<dbReference type="GO" id="GO:0003857">
    <property type="term" value="F:(3S)-3-hydroxyacyl-CoA dehydrogenase (NAD+) activity"/>
    <property type="evidence" value="ECO:0007669"/>
    <property type="project" value="TreeGrafter"/>
</dbReference>
<feature type="domain" description="Peroxisomal multifunctional enzyme type 2-like N-terminal" evidence="3">
    <location>
        <begin position="23"/>
        <end position="123"/>
    </location>
</feature>
<dbReference type="InterPro" id="IPR002539">
    <property type="entry name" value="MaoC-like_dom"/>
</dbReference>
<evidence type="ECO:0000256" key="1">
    <source>
        <dbReference type="ARBA" id="ARBA00005254"/>
    </source>
</evidence>
<evidence type="ECO:0000313" key="5">
    <source>
        <dbReference type="Proteomes" id="UP000005951"/>
    </source>
</evidence>
<comment type="caution">
    <text evidence="4">The sequence shown here is derived from an EMBL/GenBank/DDBJ whole genome shotgun (WGS) entry which is preliminary data.</text>
</comment>
<dbReference type="InterPro" id="IPR054357">
    <property type="entry name" value="MFE-2_N"/>
</dbReference>
<dbReference type="Gene3D" id="3.10.129.10">
    <property type="entry name" value="Hotdog Thioesterase"/>
    <property type="match status" value="1"/>
</dbReference>
<dbReference type="GO" id="GO:0044594">
    <property type="term" value="F:17-beta-hydroxysteroid dehydrogenase (NAD+) activity"/>
    <property type="evidence" value="ECO:0007669"/>
    <property type="project" value="TreeGrafter"/>
</dbReference>
<dbReference type="PANTHER" id="PTHR13078:SF56">
    <property type="entry name" value="PEROXISOMAL MULTIFUNCTIONAL ENZYME TYPE 2"/>
    <property type="match status" value="1"/>
</dbReference>
<evidence type="ECO:0000259" key="2">
    <source>
        <dbReference type="Pfam" id="PF01575"/>
    </source>
</evidence>
<dbReference type="Proteomes" id="UP000005951">
    <property type="component" value="Unassembled WGS sequence"/>
</dbReference>
<dbReference type="SUPFAM" id="SSF54637">
    <property type="entry name" value="Thioesterase/thiol ester dehydrase-isomerase"/>
    <property type="match status" value="2"/>
</dbReference>
<organism evidence="4 5">
    <name type="scientific">Rhodococcus opacus M213</name>
    <dbReference type="NCBI Taxonomy" id="1129896"/>
    <lineage>
        <taxon>Bacteria</taxon>
        <taxon>Bacillati</taxon>
        <taxon>Actinomycetota</taxon>
        <taxon>Actinomycetes</taxon>
        <taxon>Mycobacteriales</taxon>
        <taxon>Nocardiaceae</taxon>
        <taxon>Rhodococcus</taxon>
    </lineage>
</organism>
<reference evidence="4 5" key="1">
    <citation type="journal article" date="2013" name="Genome Announc.">
        <title>Draft Genome Sequence of Rhodococcus opacus Strain M213 Shows a Diverse Catabolic Potential.</title>
        <authorList>
            <person name="Pathak A."/>
            <person name="Green S.J."/>
            <person name="Ogram A."/>
            <person name="Chauhan A."/>
        </authorList>
    </citation>
    <scope>NUCLEOTIDE SEQUENCE [LARGE SCALE GENOMIC DNA]</scope>
    <source>
        <strain evidence="4 5">M213</strain>
    </source>
</reference>
<accession>K8XKY1</accession>
<gene>
    <name evidence="4" type="ORF">WSS_A36128</name>
</gene>
<dbReference type="GO" id="GO:0004300">
    <property type="term" value="F:enoyl-CoA hydratase activity"/>
    <property type="evidence" value="ECO:0007669"/>
    <property type="project" value="TreeGrafter"/>
</dbReference>
<evidence type="ECO:0000313" key="4">
    <source>
        <dbReference type="EMBL" id="EKT77730.1"/>
    </source>
</evidence>
<dbReference type="AlphaFoldDB" id="K8XKY1"/>
<comment type="similarity">
    <text evidence="1">Belongs to the enoyl-CoA hydratase/isomerase family.</text>
</comment>
<dbReference type="GO" id="GO:0006635">
    <property type="term" value="P:fatty acid beta-oxidation"/>
    <property type="evidence" value="ECO:0007669"/>
    <property type="project" value="TreeGrafter"/>
</dbReference>
<sequence length="278" mass="29812">MLYADVMQMTDWVGYKLGTRVVRYREEDAILYALAVGARADELPLIFERDLKVLPTFALTLGLWVADAASAAGAFLPAQALHGSQSLTMRGSLPPASEFEVTGHVEAVRDTGRSAILDIVCESDYFSATYSIILPGQGGFSPSTPRMKAKPEDGSRAVEPESRIIELSSEQAVLYRLTGDRHLIHVDPAAAQAAGFARPILHGLCTLGVVAKSLAEPLGAKPWELRRIEARFAAPVFPGSTLVVATEQPPVEDSAAGLEYSASVDGRRVLADGRVSYS</sequence>
<dbReference type="InterPro" id="IPR029069">
    <property type="entry name" value="HotDog_dom_sf"/>
</dbReference>